<feature type="compositionally biased region" description="Basic and acidic residues" evidence="1">
    <location>
        <begin position="113"/>
        <end position="129"/>
    </location>
</feature>
<evidence type="ECO:0000313" key="2">
    <source>
        <dbReference type="EMBL" id="SES00204.1"/>
    </source>
</evidence>
<comment type="caution">
    <text evidence="2">The sequence shown here is derived from an EMBL/GenBank/DDBJ whole genome shotgun (WGS) entry which is preliminary data.</text>
</comment>
<gene>
    <name evidence="2" type="ORF">SAMN05444126_11117</name>
</gene>
<reference evidence="3" key="1">
    <citation type="submission" date="2016-10" db="EMBL/GenBank/DDBJ databases">
        <authorList>
            <person name="de Groot N.N."/>
        </authorList>
    </citation>
    <scope>NUCLEOTIDE SEQUENCE [LARGE SCALE GENOMIC DNA]</scope>
    <source>
        <strain evidence="3">10nlg</strain>
    </source>
</reference>
<dbReference type="Proteomes" id="UP000199318">
    <property type="component" value="Unassembled WGS sequence"/>
</dbReference>
<dbReference type="EMBL" id="FOGV01000011">
    <property type="protein sequence ID" value="SES00204.1"/>
    <property type="molecule type" value="Genomic_DNA"/>
</dbReference>
<sequence length="145" mass="16898">MADLSNCPECGKLFVKAMRPVCEECARKREEQFELVSSYMRKRENRQASLEDVHAHTGVDKDVIIQFLRDGRLRLSQFPNLAFPCEKCGADIREGRICAACRKEINDGIAASEREKSFQERKDEQERAKVQTYSTLEDRVNRRRR</sequence>
<evidence type="ECO:0000313" key="3">
    <source>
        <dbReference type="Proteomes" id="UP000199318"/>
    </source>
</evidence>
<keyword evidence="2" id="KW-0969">Cilium</keyword>
<dbReference type="AlphaFoldDB" id="A0A1H9TT40"/>
<dbReference type="NCBIfam" id="TIGR03826">
    <property type="entry name" value="YvyF"/>
    <property type="match status" value="1"/>
</dbReference>
<feature type="compositionally biased region" description="Basic and acidic residues" evidence="1">
    <location>
        <begin position="136"/>
        <end position="145"/>
    </location>
</feature>
<evidence type="ECO:0000256" key="1">
    <source>
        <dbReference type="SAM" id="MobiDB-lite"/>
    </source>
</evidence>
<accession>A0A1H9TT40</accession>
<proteinExistence type="predicted"/>
<keyword evidence="3" id="KW-1185">Reference proteome</keyword>
<keyword evidence="2" id="KW-0966">Cell projection</keyword>
<dbReference type="InterPro" id="IPR022258">
    <property type="entry name" value="Flagellar_operon_YvyF"/>
</dbReference>
<dbReference type="RefSeq" id="WP_093072816.1">
    <property type="nucleotide sequence ID" value="NZ_FOGV01000011.1"/>
</dbReference>
<dbReference type="STRING" id="1464123.SAMN05444126_11117"/>
<keyword evidence="2" id="KW-0282">Flagellum</keyword>
<feature type="region of interest" description="Disordered" evidence="1">
    <location>
        <begin position="113"/>
        <end position="145"/>
    </location>
</feature>
<organism evidence="2 3">
    <name type="scientific">Salisediminibacterium halotolerans</name>
    <dbReference type="NCBI Taxonomy" id="517425"/>
    <lineage>
        <taxon>Bacteria</taxon>
        <taxon>Bacillati</taxon>
        <taxon>Bacillota</taxon>
        <taxon>Bacilli</taxon>
        <taxon>Bacillales</taxon>
        <taxon>Bacillaceae</taxon>
        <taxon>Salisediminibacterium</taxon>
    </lineage>
</organism>
<protein>
    <submittedName>
        <fullName evidence="2">Flagellar operon protein TIGR03826</fullName>
    </submittedName>
</protein>
<dbReference type="OrthoDB" id="1739831at2"/>
<name>A0A1H9TT40_9BACI</name>